<keyword evidence="2" id="KW-0540">Nuclease</keyword>
<evidence type="ECO:0000256" key="1">
    <source>
        <dbReference type="ARBA" id="ARBA00022649"/>
    </source>
</evidence>
<keyword evidence="5" id="KW-0694">RNA-binding</keyword>
<keyword evidence="6" id="KW-0346">Stress response</keyword>
<dbReference type="InterPro" id="IPR012933">
    <property type="entry name" value="HicA_mRNA_interferase"/>
</dbReference>
<dbReference type="Pfam" id="PF07927">
    <property type="entry name" value="HicA_toxin"/>
    <property type="match status" value="1"/>
</dbReference>
<evidence type="ECO:0000256" key="2">
    <source>
        <dbReference type="ARBA" id="ARBA00022722"/>
    </source>
</evidence>
<dbReference type="OrthoDB" id="7619at2157"/>
<dbReference type="EMBL" id="AOMF01000175">
    <property type="protein sequence ID" value="EMA49276.1"/>
    <property type="molecule type" value="Genomic_DNA"/>
</dbReference>
<dbReference type="AlphaFoldDB" id="M0MUH0"/>
<evidence type="ECO:0000256" key="6">
    <source>
        <dbReference type="ARBA" id="ARBA00023016"/>
    </source>
</evidence>
<keyword evidence="7" id="KW-0449">Lipoprotein</keyword>
<organism evidence="7 8">
    <name type="scientific">Halococcus thailandensis JCM 13552</name>
    <dbReference type="NCBI Taxonomy" id="1227457"/>
    <lineage>
        <taxon>Archaea</taxon>
        <taxon>Methanobacteriati</taxon>
        <taxon>Methanobacteriota</taxon>
        <taxon>Stenosarchaea group</taxon>
        <taxon>Halobacteria</taxon>
        <taxon>Halobacteriales</taxon>
        <taxon>Halococcaceae</taxon>
        <taxon>Halococcus</taxon>
    </lineage>
</organism>
<dbReference type="Gene3D" id="3.30.920.30">
    <property type="entry name" value="Hypothetical protein"/>
    <property type="match status" value="1"/>
</dbReference>
<dbReference type="PATRIC" id="fig|1227457.3.peg.3808"/>
<evidence type="ECO:0000256" key="5">
    <source>
        <dbReference type="ARBA" id="ARBA00022884"/>
    </source>
</evidence>
<dbReference type="SUPFAM" id="SSF54786">
    <property type="entry name" value="YcfA/nrd intein domain"/>
    <property type="match status" value="1"/>
</dbReference>
<dbReference type="RefSeq" id="WP_007743188.1">
    <property type="nucleotide sequence ID" value="NZ_AOMF01000175.1"/>
</dbReference>
<evidence type="ECO:0000313" key="8">
    <source>
        <dbReference type="Proteomes" id="UP000011680"/>
    </source>
</evidence>
<keyword evidence="1" id="KW-1277">Toxin-antitoxin system</keyword>
<accession>M0MUH0</accession>
<name>M0MUH0_9EURY</name>
<dbReference type="Proteomes" id="UP000011680">
    <property type="component" value="Unassembled WGS sequence"/>
</dbReference>
<dbReference type="GO" id="GO:0004519">
    <property type="term" value="F:endonuclease activity"/>
    <property type="evidence" value="ECO:0007669"/>
    <property type="project" value="UniProtKB-KW"/>
</dbReference>
<comment type="caution">
    <text evidence="7">The sequence shown here is derived from an EMBL/GenBank/DDBJ whole genome shotgun (WGS) entry which is preliminary data.</text>
</comment>
<keyword evidence="4" id="KW-0378">Hydrolase</keyword>
<reference evidence="7 8" key="1">
    <citation type="journal article" date="2014" name="PLoS Genet.">
        <title>Phylogenetically driven sequencing of extremely halophilic archaea reveals strategies for static and dynamic osmo-response.</title>
        <authorList>
            <person name="Becker E.A."/>
            <person name="Seitzer P.M."/>
            <person name="Tritt A."/>
            <person name="Larsen D."/>
            <person name="Krusor M."/>
            <person name="Yao A.I."/>
            <person name="Wu D."/>
            <person name="Madern D."/>
            <person name="Eisen J.A."/>
            <person name="Darling A.E."/>
            <person name="Facciotti M.T."/>
        </authorList>
    </citation>
    <scope>NUCLEOTIDE SEQUENCE [LARGE SCALE GENOMIC DNA]</scope>
    <source>
        <strain evidence="7 8">JCM 13552</strain>
    </source>
</reference>
<keyword evidence="3" id="KW-0255">Endonuclease</keyword>
<dbReference type="STRING" id="1227457.C451_19421"/>
<dbReference type="GO" id="GO:0016787">
    <property type="term" value="F:hydrolase activity"/>
    <property type="evidence" value="ECO:0007669"/>
    <property type="project" value="UniProtKB-KW"/>
</dbReference>
<proteinExistence type="predicted"/>
<evidence type="ECO:0000313" key="7">
    <source>
        <dbReference type="EMBL" id="EMA49276.1"/>
    </source>
</evidence>
<dbReference type="eggNOG" id="arCOG03087">
    <property type="taxonomic scope" value="Archaea"/>
</dbReference>
<protein>
    <submittedName>
        <fullName evidence="7">Lipoprotein</fullName>
    </submittedName>
</protein>
<evidence type="ECO:0000256" key="3">
    <source>
        <dbReference type="ARBA" id="ARBA00022759"/>
    </source>
</evidence>
<evidence type="ECO:0000256" key="4">
    <source>
        <dbReference type="ARBA" id="ARBA00022801"/>
    </source>
</evidence>
<gene>
    <name evidence="7" type="ORF">C451_19421</name>
</gene>
<sequence>MPTRQFSSREILKVFDKANWDYAGKGSGSHVVMTKRDHSGKKYTVVIPMGRDPVPIGTLKSIMNQAGGSDWDEFCEWIENNC</sequence>
<dbReference type="InterPro" id="IPR038570">
    <property type="entry name" value="HicA_sf"/>
</dbReference>
<keyword evidence="8" id="KW-1185">Reference proteome</keyword>
<dbReference type="GO" id="GO:0003729">
    <property type="term" value="F:mRNA binding"/>
    <property type="evidence" value="ECO:0007669"/>
    <property type="project" value="InterPro"/>
</dbReference>